<dbReference type="SMART" id="SM00209">
    <property type="entry name" value="TSP1"/>
    <property type="match status" value="11"/>
</dbReference>
<dbReference type="Proteomes" id="UP000054359">
    <property type="component" value="Unassembled WGS sequence"/>
</dbReference>
<gene>
    <name evidence="5" type="ORF">X975_26114</name>
</gene>
<organism evidence="5 6">
    <name type="scientific">Stegodyphus mimosarum</name>
    <name type="common">African social velvet spider</name>
    <dbReference type="NCBI Taxonomy" id="407821"/>
    <lineage>
        <taxon>Eukaryota</taxon>
        <taxon>Metazoa</taxon>
        <taxon>Ecdysozoa</taxon>
        <taxon>Arthropoda</taxon>
        <taxon>Chelicerata</taxon>
        <taxon>Arachnida</taxon>
        <taxon>Araneae</taxon>
        <taxon>Araneomorphae</taxon>
        <taxon>Entelegynae</taxon>
        <taxon>Eresoidea</taxon>
        <taxon>Eresidae</taxon>
        <taxon>Stegodyphus</taxon>
    </lineage>
</organism>
<dbReference type="InterPro" id="IPR000884">
    <property type="entry name" value="TSP1_rpt"/>
</dbReference>
<keyword evidence="4" id="KW-0677">Repeat</keyword>
<dbReference type="OMA" id="LIRPETC"/>
<evidence type="ECO:0000256" key="4">
    <source>
        <dbReference type="ARBA" id="ARBA00022737"/>
    </source>
</evidence>
<dbReference type="PANTHER" id="PTHR13723">
    <property type="entry name" value="ADAMTS A DISINTEGRIN AND METALLOPROTEASE WITH THROMBOSPONDIN MOTIFS PROTEASE"/>
    <property type="match status" value="1"/>
</dbReference>
<dbReference type="Gene3D" id="2.20.100.10">
    <property type="entry name" value="Thrombospondin type-1 (TSP1) repeat"/>
    <property type="match status" value="9"/>
</dbReference>
<evidence type="ECO:0000313" key="6">
    <source>
        <dbReference type="Proteomes" id="UP000054359"/>
    </source>
</evidence>
<keyword evidence="3" id="KW-0732">Signal</keyword>
<dbReference type="EMBL" id="KK112359">
    <property type="protein sequence ID" value="KFM57446.1"/>
    <property type="molecule type" value="Genomic_DNA"/>
</dbReference>
<feature type="non-terminal residue" evidence="5">
    <location>
        <position position="812"/>
    </location>
</feature>
<dbReference type="GO" id="GO:0004222">
    <property type="term" value="F:metalloendopeptidase activity"/>
    <property type="evidence" value="ECO:0007669"/>
    <property type="project" value="TreeGrafter"/>
</dbReference>
<protein>
    <submittedName>
        <fullName evidence="5">A disintegrin and metalloproteinase with thrombospondin motifs 9</fullName>
    </submittedName>
</protein>
<dbReference type="AlphaFoldDB" id="A0A087SX57"/>
<evidence type="ECO:0000313" key="5">
    <source>
        <dbReference type="EMBL" id="KFM57446.1"/>
    </source>
</evidence>
<dbReference type="SUPFAM" id="SSF82895">
    <property type="entry name" value="TSP-1 type 1 repeat"/>
    <property type="match status" value="11"/>
</dbReference>
<dbReference type="PANTHER" id="PTHR13723:SF278">
    <property type="entry name" value="ADAM METALLOPEPTIDASE WITH THROMBOSPONDIN TYPE 1 MOTIF A, ISOFORM B"/>
    <property type="match status" value="1"/>
</dbReference>
<name>A0A087SX57_STEMI</name>
<dbReference type="GO" id="GO:0031012">
    <property type="term" value="C:extracellular matrix"/>
    <property type="evidence" value="ECO:0007669"/>
    <property type="project" value="TreeGrafter"/>
</dbReference>
<dbReference type="InterPro" id="IPR036383">
    <property type="entry name" value="TSP1_rpt_sf"/>
</dbReference>
<dbReference type="OrthoDB" id="6419247at2759"/>
<dbReference type="GO" id="GO:0006508">
    <property type="term" value="P:proteolysis"/>
    <property type="evidence" value="ECO:0007669"/>
    <property type="project" value="TreeGrafter"/>
</dbReference>
<evidence type="ECO:0000256" key="3">
    <source>
        <dbReference type="ARBA" id="ARBA00022729"/>
    </source>
</evidence>
<keyword evidence="2" id="KW-0964">Secreted</keyword>
<dbReference type="STRING" id="407821.A0A087SX57"/>
<dbReference type="GO" id="GO:0030198">
    <property type="term" value="P:extracellular matrix organization"/>
    <property type="evidence" value="ECO:0007669"/>
    <property type="project" value="TreeGrafter"/>
</dbReference>
<reference evidence="5 6" key="1">
    <citation type="submission" date="2013-11" db="EMBL/GenBank/DDBJ databases">
        <title>Genome sequencing of Stegodyphus mimosarum.</title>
        <authorList>
            <person name="Bechsgaard J."/>
        </authorList>
    </citation>
    <scope>NUCLEOTIDE SEQUENCE [LARGE SCALE GENOMIC DNA]</scope>
</reference>
<dbReference type="PROSITE" id="PS50092">
    <property type="entry name" value="TSP1"/>
    <property type="match status" value="9"/>
</dbReference>
<dbReference type="GO" id="GO:0005576">
    <property type="term" value="C:extracellular region"/>
    <property type="evidence" value="ECO:0007669"/>
    <property type="project" value="UniProtKB-SubCell"/>
</dbReference>
<evidence type="ECO:0000256" key="1">
    <source>
        <dbReference type="ARBA" id="ARBA00004613"/>
    </source>
</evidence>
<keyword evidence="5" id="KW-0401">Integrin</keyword>
<evidence type="ECO:0000256" key="2">
    <source>
        <dbReference type="ARBA" id="ARBA00022525"/>
    </source>
</evidence>
<comment type="subcellular location">
    <subcellularLocation>
        <location evidence="1">Secreted</location>
    </subcellularLocation>
</comment>
<proteinExistence type="predicted"/>
<dbReference type="Pfam" id="PF19030">
    <property type="entry name" value="TSP1_ADAMTS"/>
    <property type="match status" value="10"/>
</dbReference>
<accession>A0A087SX57</accession>
<sequence>MISMFPKSLLYGDSLLDYTGSDIVVERINATKRVQKDLFVQVLTVGKLHPPSVAYQYTISTHYQVHYRWRLEDTWSPCNSVCQGEQYRKAICVNKVTDEKVHDGFCHEQERPQHEAKVCNPTCLLRWHVNQSNIQCSAECGRGFLIHDVTCIQQMNSGETHTIPEHFCAHMEPIASNSEECIGPCITKGWKYGEWSQCSVSCGGGIRYRKAFCFGDETVELPESACDDSNKVTEEVCATDECPQWKEEKWSECSATCGYGEHQRLFVCQHMGKVVSRSLCNESLIASVTEPCNLPPCFEWKTGEWQSCSVTCGVGTTKRSVHCTRNGREVSPEECSFIPEPNHSTHCELARCGIKTDPYSKEYPNSVPPLLPTPHDDFFTTVHSGLPTWKTSNWSSCSVSCGQGSMYRQVFCQNSVNEHMLPDKRCNRHRRPVHVRTCQLPACGHWNVAKWSECSVTCGHGIQSRLVECLSSDGQKSAEELCDLNSRPKMTRICKVADCEIQLPIQPDIYNSVDSAFYWRTGLWGKCSKSCGGGIRRRQVACYDDEGQLSTICDPARRPQDISSCNLEKCPEWNISAWSECLCGKFIQTRTVQCINNKGNEISKERCESPIPETERRCKNPLCPQWTWSPWSQCTSTCGRGTQARFARCRRSRKIVPDSECDLLPNPGQQIKICQSRSCSYHWRKRKWSKCSAVCGRGYKFREVSCVSGNNMTVADSFCSHKRKPRIKRKCHQYHCTMTWMTGHWSECSKTCGKGVQTRNVTCHRVNAYKWINPEPVPFKSNEQWCNIDDKPSTMRRCSFGNCTLNVWKPGP</sequence>
<dbReference type="FunFam" id="2.20.100.10:FF:000005">
    <property type="entry name" value="ADAM metallopeptidase with thrombospondin type 1 motif 9"/>
    <property type="match status" value="4"/>
</dbReference>
<dbReference type="GO" id="GO:0007229">
    <property type="term" value="P:integrin-mediated signaling pathway"/>
    <property type="evidence" value="ECO:0007669"/>
    <property type="project" value="UniProtKB-KW"/>
</dbReference>
<dbReference type="InterPro" id="IPR050439">
    <property type="entry name" value="ADAMTS_ADAMTS-like"/>
</dbReference>
<keyword evidence="6" id="KW-1185">Reference proteome</keyword>